<evidence type="ECO:0000313" key="4">
    <source>
        <dbReference type="Proteomes" id="UP001189429"/>
    </source>
</evidence>
<feature type="region of interest" description="Disordered" evidence="1">
    <location>
        <begin position="267"/>
        <end position="306"/>
    </location>
</feature>
<proteinExistence type="predicted"/>
<name>A0ABN9QK11_9DINO</name>
<evidence type="ECO:0000256" key="2">
    <source>
        <dbReference type="SAM" id="Phobius"/>
    </source>
</evidence>
<sequence>MFGLTRLPPSSRQRSTLCVPGRVLGPGGITAWLPAAFDEALSPVVLFSDALDRPCDVPLRVWTIVLAALHGYGANAICTPCLSLHQLLARLFCCWWQFEASRTLSVRTPRGVVQIRHVPRPKRVVYFDIALLTIYVVWCLLGFAWVRGGSGPEGSSDKTPGAPCSSTAPELFYSSALTVTGLLGLVVSWLLCNVGALAVRRGLVQSGFNVFQASPGDALERQTAVPYDPAVFEAEDAPLECHICLEEFGASREISPATRAGRLPPRVPRALVRDGPRVPRVPPRPLWGARAPRRPARHRRARAAGR</sequence>
<gene>
    <name evidence="3" type="ORF">PCOR1329_LOCUS12635</name>
</gene>
<comment type="caution">
    <text evidence="3">The sequence shown here is derived from an EMBL/GenBank/DDBJ whole genome shotgun (WGS) entry which is preliminary data.</text>
</comment>
<protein>
    <recommendedName>
        <fullName evidence="5">Protein S-acyltransferase</fullName>
    </recommendedName>
</protein>
<keyword evidence="2" id="KW-1133">Transmembrane helix</keyword>
<feature type="non-terminal residue" evidence="3">
    <location>
        <position position="306"/>
    </location>
</feature>
<evidence type="ECO:0008006" key="5">
    <source>
        <dbReference type="Google" id="ProtNLM"/>
    </source>
</evidence>
<feature type="transmembrane region" description="Helical" evidence="2">
    <location>
        <begin position="171"/>
        <end position="192"/>
    </location>
</feature>
<dbReference type="Proteomes" id="UP001189429">
    <property type="component" value="Unassembled WGS sequence"/>
</dbReference>
<dbReference type="EMBL" id="CAUYUJ010003703">
    <property type="protein sequence ID" value="CAK0806399.1"/>
    <property type="molecule type" value="Genomic_DNA"/>
</dbReference>
<keyword evidence="2" id="KW-0472">Membrane</keyword>
<keyword evidence="4" id="KW-1185">Reference proteome</keyword>
<reference evidence="3" key="1">
    <citation type="submission" date="2023-10" db="EMBL/GenBank/DDBJ databases">
        <authorList>
            <person name="Chen Y."/>
            <person name="Shah S."/>
            <person name="Dougan E. K."/>
            <person name="Thang M."/>
            <person name="Chan C."/>
        </authorList>
    </citation>
    <scope>NUCLEOTIDE SEQUENCE [LARGE SCALE GENOMIC DNA]</scope>
</reference>
<accession>A0ABN9QK11</accession>
<feature type="compositionally biased region" description="Basic residues" evidence="1">
    <location>
        <begin position="291"/>
        <end position="306"/>
    </location>
</feature>
<evidence type="ECO:0000313" key="3">
    <source>
        <dbReference type="EMBL" id="CAK0806399.1"/>
    </source>
</evidence>
<feature type="transmembrane region" description="Helical" evidence="2">
    <location>
        <begin position="124"/>
        <end position="146"/>
    </location>
</feature>
<evidence type="ECO:0000256" key="1">
    <source>
        <dbReference type="SAM" id="MobiDB-lite"/>
    </source>
</evidence>
<organism evidence="3 4">
    <name type="scientific">Prorocentrum cordatum</name>
    <dbReference type="NCBI Taxonomy" id="2364126"/>
    <lineage>
        <taxon>Eukaryota</taxon>
        <taxon>Sar</taxon>
        <taxon>Alveolata</taxon>
        <taxon>Dinophyceae</taxon>
        <taxon>Prorocentrales</taxon>
        <taxon>Prorocentraceae</taxon>
        <taxon>Prorocentrum</taxon>
    </lineage>
</organism>
<keyword evidence="2" id="KW-0812">Transmembrane</keyword>